<feature type="binding site" evidence="1">
    <location>
        <position position="41"/>
    </location>
    <ligand>
        <name>S-adenosyl-L-methionine</name>
        <dbReference type="ChEBI" id="CHEBI:59789"/>
    </ligand>
</feature>
<comment type="subunit">
    <text evidence="1">Monomer.</text>
</comment>
<dbReference type="GO" id="GO:0005829">
    <property type="term" value="C:cytosol"/>
    <property type="evidence" value="ECO:0007669"/>
    <property type="project" value="TreeGrafter"/>
</dbReference>
<organism evidence="2 3">
    <name type="scientific">Fulvimarina manganoxydans</name>
    <dbReference type="NCBI Taxonomy" id="937218"/>
    <lineage>
        <taxon>Bacteria</taxon>
        <taxon>Pseudomonadati</taxon>
        <taxon>Pseudomonadota</taxon>
        <taxon>Alphaproteobacteria</taxon>
        <taxon>Hyphomicrobiales</taxon>
        <taxon>Aurantimonadaceae</taxon>
        <taxon>Fulvimarina</taxon>
    </lineage>
</organism>
<feature type="site" description="Interaction with substrate rRNA" evidence="1">
    <location>
        <position position="3"/>
    </location>
</feature>
<dbReference type="InterPro" id="IPR007473">
    <property type="entry name" value="RlmJ"/>
</dbReference>
<feature type="binding site" evidence="1">
    <location>
        <position position="116"/>
    </location>
    <ligand>
        <name>S-adenosyl-L-methionine</name>
        <dbReference type="ChEBI" id="CHEBI:59789"/>
    </ligand>
</feature>
<comment type="catalytic activity">
    <reaction evidence="1">
        <text>adenosine(2030) in 23S rRNA + S-adenosyl-L-methionine = N(6)-methyladenosine(2030) in 23S rRNA + S-adenosyl-L-homocysteine + H(+)</text>
        <dbReference type="Rhea" id="RHEA:43736"/>
        <dbReference type="Rhea" id="RHEA-COMP:10668"/>
        <dbReference type="Rhea" id="RHEA-COMP:10669"/>
        <dbReference type="ChEBI" id="CHEBI:15378"/>
        <dbReference type="ChEBI" id="CHEBI:57856"/>
        <dbReference type="ChEBI" id="CHEBI:59789"/>
        <dbReference type="ChEBI" id="CHEBI:74411"/>
        <dbReference type="ChEBI" id="CHEBI:74449"/>
        <dbReference type="EC" id="2.1.1.266"/>
    </reaction>
</comment>
<dbReference type="PANTHER" id="PTHR37426:SF1">
    <property type="entry name" value="RIBOSOMAL RNA LARGE SUBUNIT METHYLTRANSFERASE J"/>
    <property type="match status" value="1"/>
</dbReference>
<dbReference type="GO" id="GO:0070475">
    <property type="term" value="P:rRNA base methylation"/>
    <property type="evidence" value="ECO:0007669"/>
    <property type="project" value="UniProtKB-UniRule"/>
</dbReference>
<keyword evidence="1 2" id="KW-0808">Transferase</keyword>
<dbReference type="AlphaFoldDB" id="A0A1W1YL13"/>
<feature type="binding site" evidence="1">
    <location>
        <position position="98"/>
    </location>
    <ligand>
        <name>S-adenosyl-L-methionine</name>
        <dbReference type="ChEBI" id="CHEBI:59789"/>
    </ligand>
</feature>
<feature type="binding site" evidence="1">
    <location>
        <position position="18"/>
    </location>
    <ligand>
        <name>S-adenosyl-L-methionine</name>
        <dbReference type="ChEBI" id="CHEBI:59789"/>
    </ligand>
</feature>
<dbReference type="STRING" id="937218.SAMN06297251_101432"/>
<dbReference type="EC" id="2.1.1.266" evidence="1"/>
<protein>
    <recommendedName>
        <fullName evidence="1">Ribosomal RNA large subunit methyltransferase J</fullName>
        <ecNumber evidence="1">2.1.1.266</ecNumber>
    </recommendedName>
    <alternativeName>
        <fullName evidence="1">23S rRNA (adenine(2030)-N6)-methyltransferase</fullName>
    </alternativeName>
    <alternativeName>
        <fullName evidence="1">23S rRNA m6A2030 methyltransferase</fullName>
    </alternativeName>
</protein>
<reference evidence="2 3" key="1">
    <citation type="submission" date="2017-04" db="EMBL/GenBank/DDBJ databases">
        <authorList>
            <person name="Afonso C.L."/>
            <person name="Miller P.J."/>
            <person name="Scott M.A."/>
            <person name="Spackman E."/>
            <person name="Goraichik I."/>
            <person name="Dimitrov K.M."/>
            <person name="Suarez D.L."/>
            <person name="Swayne D.E."/>
        </authorList>
    </citation>
    <scope>NUCLEOTIDE SEQUENCE [LARGE SCALE GENOMIC DNA]</scope>
    <source>
        <strain evidence="2 3">CGMCC 1.10972</strain>
    </source>
</reference>
<evidence type="ECO:0000313" key="3">
    <source>
        <dbReference type="Proteomes" id="UP000192656"/>
    </source>
</evidence>
<dbReference type="SUPFAM" id="SSF53335">
    <property type="entry name" value="S-adenosyl-L-methionine-dependent methyltransferases"/>
    <property type="match status" value="1"/>
</dbReference>
<accession>A0A1W1YL13</accession>
<keyword evidence="1" id="KW-0949">S-adenosyl-L-methionine</keyword>
<gene>
    <name evidence="1" type="primary">rlmJ</name>
    <name evidence="2" type="ORF">SAMN06297251_101432</name>
</gene>
<dbReference type="Pfam" id="PF04378">
    <property type="entry name" value="RsmJ"/>
    <property type="match status" value="1"/>
</dbReference>
<dbReference type="Gene3D" id="3.40.50.150">
    <property type="entry name" value="Vaccinia Virus protein VP39"/>
    <property type="match status" value="1"/>
</dbReference>
<dbReference type="InterPro" id="IPR029063">
    <property type="entry name" value="SAM-dependent_MTases_sf"/>
</dbReference>
<dbReference type="EMBL" id="FWXR01000001">
    <property type="protein sequence ID" value="SMC36829.1"/>
    <property type="molecule type" value="Genomic_DNA"/>
</dbReference>
<sequence length="280" mass="30755">MNYRHAYHAGNFADVVKHALLTRLIAYLKRKEKAFRVYDTHAGRGLYDLSSESALKTREAEDGVTRFLSEPALAEHPLLADYRAALGTDIDDGLYPGSPLIARRCLRPQDRLSAYELHPEDADALKALFAGDVQAKAIALDGWLALGAHLPPKEKRGLVLIDPPFEKTSEIDDIVEGVGKAYKRWPGGTFAVWYPIKRETSVRALRDGLAAIGDPETLAAELIVEALRPGDERFVGTGLAVINPPFVFAEEAQTIFDALLPVLARDPSATARVFRLKSKG</sequence>
<name>A0A1W1YL13_9HYPH</name>
<dbReference type="OrthoDB" id="9791274at2"/>
<evidence type="ECO:0000313" key="2">
    <source>
        <dbReference type="EMBL" id="SMC36829.1"/>
    </source>
</evidence>
<keyword evidence="1" id="KW-0698">rRNA processing</keyword>
<dbReference type="GO" id="GO:0003723">
    <property type="term" value="F:RNA binding"/>
    <property type="evidence" value="ECO:0007669"/>
    <property type="project" value="UniProtKB-UniRule"/>
</dbReference>
<comment type="similarity">
    <text evidence="1">Belongs to the RlmJ family.</text>
</comment>
<evidence type="ECO:0000256" key="1">
    <source>
        <dbReference type="HAMAP-Rule" id="MF_00934"/>
    </source>
</evidence>
<comment type="function">
    <text evidence="1">Specifically methylates the adenine in position 2030 of 23S rRNA.</text>
</comment>
<keyword evidence="1 2" id="KW-0489">Methyltransferase</keyword>
<proteinExistence type="inferred from homology"/>
<feature type="binding site" evidence="1">
    <location>
        <position position="162"/>
    </location>
    <ligand>
        <name>S-adenosyl-L-methionine</name>
        <dbReference type="ChEBI" id="CHEBI:59789"/>
    </ligand>
</feature>
<dbReference type="GO" id="GO:0036307">
    <property type="term" value="F:23S rRNA (adenine(2030)-N(6))-methyltransferase activity"/>
    <property type="evidence" value="ECO:0007669"/>
    <property type="project" value="UniProtKB-UniRule"/>
</dbReference>
<keyword evidence="3" id="KW-1185">Reference proteome</keyword>
<dbReference type="HAMAP" id="MF_00934">
    <property type="entry name" value="23SrRNA_methyltr_J"/>
    <property type="match status" value="1"/>
</dbReference>
<dbReference type="Proteomes" id="UP000192656">
    <property type="component" value="Unassembled WGS sequence"/>
</dbReference>
<dbReference type="PANTHER" id="PTHR37426">
    <property type="entry name" value="RIBOSOMAL RNA LARGE SUBUNIT METHYLTRANSFERASE J"/>
    <property type="match status" value="1"/>
</dbReference>
<feature type="active site" description="Proton acceptor" evidence="1">
    <location>
        <position position="162"/>
    </location>
</feature>
<feature type="binding site" evidence="1">
    <location>
        <begin position="141"/>
        <end position="142"/>
    </location>
    <ligand>
        <name>S-adenosyl-L-methionine</name>
        <dbReference type="ChEBI" id="CHEBI:59789"/>
    </ligand>
</feature>
<dbReference type="RefSeq" id="WP_084408299.1">
    <property type="nucleotide sequence ID" value="NZ_FWXR01000001.1"/>
</dbReference>
<keyword evidence="1" id="KW-0694">RNA-binding</keyword>